<dbReference type="Proteomes" id="UP000483820">
    <property type="component" value="Chromosome IV"/>
</dbReference>
<reference evidence="3 4" key="1">
    <citation type="submission" date="2019-12" db="EMBL/GenBank/DDBJ databases">
        <title>Chromosome-level assembly of the Caenorhabditis remanei genome.</title>
        <authorList>
            <person name="Teterina A.A."/>
            <person name="Willis J.H."/>
            <person name="Phillips P.C."/>
        </authorList>
    </citation>
    <scope>NUCLEOTIDE SEQUENCE [LARGE SCALE GENOMIC DNA]</scope>
    <source>
        <strain evidence="3 4">PX506</strain>
        <tissue evidence="3">Whole organism</tissue>
    </source>
</reference>
<feature type="region of interest" description="Disordered" evidence="2">
    <location>
        <begin position="389"/>
        <end position="620"/>
    </location>
</feature>
<proteinExistence type="predicted"/>
<feature type="compositionally biased region" description="Basic and acidic residues" evidence="2">
    <location>
        <begin position="502"/>
        <end position="512"/>
    </location>
</feature>
<evidence type="ECO:0000256" key="2">
    <source>
        <dbReference type="SAM" id="MobiDB-lite"/>
    </source>
</evidence>
<feature type="compositionally biased region" description="Polar residues" evidence="2">
    <location>
        <begin position="807"/>
        <end position="822"/>
    </location>
</feature>
<feature type="compositionally biased region" description="Acidic residues" evidence="2">
    <location>
        <begin position="517"/>
        <end position="532"/>
    </location>
</feature>
<keyword evidence="1" id="KW-0175">Coiled coil</keyword>
<feature type="compositionally biased region" description="Basic and acidic residues" evidence="2">
    <location>
        <begin position="210"/>
        <end position="224"/>
    </location>
</feature>
<evidence type="ECO:0000256" key="1">
    <source>
        <dbReference type="SAM" id="Coils"/>
    </source>
</evidence>
<feature type="region of interest" description="Disordered" evidence="2">
    <location>
        <begin position="730"/>
        <end position="871"/>
    </location>
</feature>
<protein>
    <submittedName>
        <fullName evidence="3">Uncharacterized protein</fullName>
    </submittedName>
</protein>
<organism evidence="3 4">
    <name type="scientific">Caenorhabditis remanei</name>
    <name type="common">Caenorhabditis vulgaris</name>
    <dbReference type="NCBI Taxonomy" id="31234"/>
    <lineage>
        <taxon>Eukaryota</taxon>
        <taxon>Metazoa</taxon>
        <taxon>Ecdysozoa</taxon>
        <taxon>Nematoda</taxon>
        <taxon>Chromadorea</taxon>
        <taxon>Rhabditida</taxon>
        <taxon>Rhabditina</taxon>
        <taxon>Rhabditomorpha</taxon>
        <taxon>Rhabditoidea</taxon>
        <taxon>Rhabditidae</taxon>
        <taxon>Peloderinae</taxon>
        <taxon>Caenorhabditis</taxon>
    </lineage>
</organism>
<gene>
    <name evidence="3" type="ORF">GCK72_011960</name>
</gene>
<evidence type="ECO:0000313" key="3">
    <source>
        <dbReference type="EMBL" id="KAF1755510.1"/>
    </source>
</evidence>
<dbReference type="PANTHER" id="PTHR22928">
    <property type="entry name" value="TELOMERE-ASSOCIATED PROTEIN RIF1"/>
    <property type="match status" value="1"/>
</dbReference>
<comment type="caution">
    <text evidence="3">The sequence shown here is derived from an EMBL/GenBank/DDBJ whole genome shotgun (WGS) entry which is preliminary data.</text>
</comment>
<feature type="compositionally biased region" description="Polar residues" evidence="2">
    <location>
        <begin position="740"/>
        <end position="749"/>
    </location>
</feature>
<accession>A0A6A5GJQ6</accession>
<dbReference type="KEGG" id="crq:GCK72_011960"/>
<dbReference type="GO" id="GO:0140445">
    <property type="term" value="C:chromosome, telomeric repeat region"/>
    <property type="evidence" value="ECO:0007669"/>
    <property type="project" value="TreeGrafter"/>
</dbReference>
<feature type="region of interest" description="Disordered" evidence="2">
    <location>
        <begin position="344"/>
        <end position="373"/>
    </location>
</feature>
<dbReference type="AlphaFoldDB" id="A0A6A5GJQ6"/>
<feature type="compositionally biased region" description="Polar residues" evidence="2">
    <location>
        <begin position="261"/>
        <end position="270"/>
    </location>
</feature>
<feature type="compositionally biased region" description="Polar residues" evidence="2">
    <location>
        <begin position="765"/>
        <end position="785"/>
    </location>
</feature>
<feature type="compositionally biased region" description="Low complexity" evidence="2">
    <location>
        <begin position="389"/>
        <end position="399"/>
    </location>
</feature>
<feature type="compositionally biased region" description="Basic and acidic residues" evidence="2">
    <location>
        <begin position="423"/>
        <end position="433"/>
    </location>
</feature>
<sequence>MSLPSTQFNPFGRHERTVASLKNEMNEVLEKIEENNVEWPAVAKQYTNIAEQLIEIVKDIPDYAIQSLLLEIAKPFSKFLSVLGAKSSEELRTYDFSKLIRKLSQFIQNIADNSVEPFNSDVLEQWSPMFEVFFSAKHNSFKENGALLWKKTFGRIKTPLRWPGNLRKTLEKLPKNLGIVLPPEARVSSNCSLLFLDEEAMDGLSASSGDSERNFKQPESKGEALESQNSFQFSQQPEANAMADKILKDHKMKAETAKSPKLTTKLNTPSSRRRTGKISLLDEDSCDFIPITSTPPSNRKVRLTDHQKETLSINRTDFIDEESQNPENLKQALRVNNYALDEDSISAPPVTKTMKSDPMDIDESSSHSISKSSARHLFDDTPFKSLPLASSSNPSFSSPDHTELERIPDLSKVSTESPPSKHAKTDITSKDTDGDVVLEKLPQIVRIDSTSRRGRPRKNENSEINSSGNKRLGRPRKDTQQQCLPVEKEITKNSDASVISGKPEKPEEEKPMKSAIDPEDSFADAVPMDDLETTTVTKSPPKTPSILRASKRMASDSPMTERKRNRVHFNEDSLPQESTSSPITPRRRAGSSGKSPLRPQLTTTISIVESNVDSKSSTNSLMEMESTTAEPIVTTPFFPALVDCKDRIDRIIPNLVFMCRKTYMDSAKKSLQSIGVKTVGQFAALSKADIEKLTWIKGKTTGAKNVLTQHEKMWNSVVAEDVGEDVGDVVESVEPKDSAESATVENTSSEELKIDTNPPTVPESEITQSAERIQETTEMSPQEEVNPTPVESEKGDPTPVVSEAPESGSTPSEASQTPQEEVNPTPVESDELADDSTPLRSGSTPSEDPKTPQKTPEASQSPASPISSNTASIVSTISSTDTVEPRERSAVVSRKNLAPMFLGKAIKKETQSPQKTEVQKQIESAETSFQEDGRLLHRICVNISNAHSQNKWPVENSTKLLSNLNKAAIVFKNIVQIRGSGDWDDVEYENDHVDTFSVEDDIESLVKVYKRFSRHHTSSMASCLPWKSVMDCLNESACLLESIYLARTPSS</sequence>
<feature type="compositionally biased region" description="Basic and acidic residues" evidence="2">
    <location>
        <begin position="400"/>
        <end position="409"/>
    </location>
</feature>
<feature type="region of interest" description="Disordered" evidence="2">
    <location>
        <begin position="252"/>
        <end position="274"/>
    </location>
</feature>
<evidence type="ECO:0000313" key="4">
    <source>
        <dbReference type="Proteomes" id="UP000483820"/>
    </source>
</evidence>
<dbReference type="GeneID" id="9818696"/>
<feature type="compositionally biased region" description="Polar residues" evidence="2">
    <location>
        <begin position="573"/>
        <end position="583"/>
    </location>
</feature>
<dbReference type="CTD" id="9818696"/>
<dbReference type="PANTHER" id="PTHR22928:SF3">
    <property type="entry name" value="TELOMERE-ASSOCIATED PROTEIN RIF1"/>
    <property type="match status" value="1"/>
</dbReference>
<name>A0A6A5GJQ6_CAERE</name>
<feature type="compositionally biased region" description="Polar residues" evidence="2">
    <location>
        <begin position="600"/>
        <end position="620"/>
    </location>
</feature>
<dbReference type="GO" id="GO:0000723">
    <property type="term" value="P:telomere maintenance"/>
    <property type="evidence" value="ECO:0007669"/>
    <property type="project" value="TreeGrafter"/>
</dbReference>
<feature type="coiled-coil region" evidence="1">
    <location>
        <begin position="11"/>
        <end position="38"/>
    </location>
</feature>
<feature type="region of interest" description="Disordered" evidence="2">
    <location>
        <begin position="204"/>
        <end position="231"/>
    </location>
</feature>
<dbReference type="GO" id="GO:0005634">
    <property type="term" value="C:nucleus"/>
    <property type="evidence" value="ECO:0007669"/>
    <property type="project" value="TreeGrafter"/>
</dbReference>
<dbReference type="EMBL" id="WUAV01000004">
    <property type="protein sequence ID" value="KAF1755510.1"/>
    <property type="molecule type" value="Genomic_DNA"/>
</dbReference>
<feature type="compositionally biased region" description="Polar residues" evidence="2">
    <location>
        <begin position="838"/>
        <end position="865"/>
    </location>
</feature>
<dbReference type="RefSeq" id="XP_003103559.2">
    <property type="nucleotide sequence ID" value="XM_003103511.2"/>
</dbReference>